<comment type="subunit">
    <text evidence="9">Forms a ring-shaped head-to-tail homodimer around DNA.</text>
</comment>
<evidence type="ECO:0000256" key="2">
    <source>
        <dbReference type="ARBA" id="ARBA00010752"/>
    </source>
</evidence>
<evidence type="ECO:0000256" key="7">
    <source>
        <dbReference type="ARBA" id="ARBA00022932"/>
    </source>
</evidence>
<dbReference type="CDD" id="cd00140">
    <property type="entry name" value="beta_clamp"/>
    <property type="match status" value="1"/>
</dbReference>
<comment type="caution">
    <text evidence="13">The sequence shown here is derived from an EMBL/GenBank/DDBJ whole genome shotgun (WGS) entry which is preliminary data.</text>
</comment>
<dbReference type="GO" id="GO:0003887">
    <property type="term" value="F:DNA-directed DNA polymerase activity"/>
    <property type="evidence" value="ECO:0007669"/>
    <property type="project" value="UniProtKB-UniRule"/>
</dbReference>
<dbReference type="PIRSF" id="PIRSF000804">
    <property type="entry name" value="DNA_pol_III_b"/>
    <property type="match status" value="1"/>
</dbReference>
<dbReference type="Proteomes" id="UP000250918">
    <property type="component" value="Unassembled WGS sequence"/>
</dbReference>
<evidence type="ECO:0000256" key="6">
    <source>
        <dbReference type="ARBA" id="ARBA00022705"/>
    </source>
</evidence>
<dbReference type="SMART" id="SM00480">
    <property type="entry name" value="POL3Bc"/>
    <property type="match status" value="1"/>
</dbReference>
<dbReference type="GO" id="GO:0005737">
    <property type="term" value="C:cytoplasm"/>
    <property type="evidence" value="ECO:0007669"/>
    <property type="project" value="UniProtKB-SubCell"/>
</dbReference>
<dbReference type="GO" id="GO:0009360">
    <property type="term" value="C:DNA polymerase III complex"/>
    <property type="evidence" value="ECO:0007669"/>
    <property type="project" value="InterPro"/>
</dbReference>
<feature type="domain" description="DNA polymerase III beta sliding clamp C-terminal" evidence="12">
    <location>
        <begin position="245"/>
        <end position="365"/>
    </location>
</feature>
<proteinExistence type="inferred from homology"/>
<dbReference type="InterPro" id="IPR001001">
    <property type="entry name" value="DNA_polIII_beta"/>
</dbReference>
<evidence type="ECO:0000256" key="5">
    <source>
        <dbReference type="ARBA" id="ARBA00022695"/>
    </source>
</evidence>
<dbReference type="SUPFAM" id="SSF55979">
    <property type="entry name" value="DNA clamp"/>
    <property type="match status" value="3"/>
</dbReference>
<organism evidence="13 14">
    <name type="scientific">candidate division GN15 bacterium</name>
    <dbReference type="NCBI Taxonomy" id="2072418"/>
    <lineage>
        <taxon>Bacteria</taxon>
        <taxon>candidate division GN15</taxon>
    </lineage>
</organism>
<reference evidence="13 14" key="1">
    <citation type="journal article" date="2018" name="ISME J.">
        <title>A methanotrophic archaeon couples anaerobic oxidation of methane to Fe(III) reduction.</title>
        <authorList>
            <person name="Cai C."/>
            <person name="Leu A.O."/>
            <person name="Xie G.J."/>
            <person name="Guo J."/>
            <person name="Feng Y."/>
            <person name="Zhao J.X."/>
            <person name="Tyson G.W."/>
            <person name="Yuan Z."/>
            <person name="Hu S."/>
        </authorList>
    </citation>
    <scope>NUCLEOTIDE SEQUENCE [LARGE SCALE GENOMIC DNA]</scope>
    <source>
        <strain evidence="13">FeB_12</strain>
    </source>
</reference>
<dbReference type="GO" id="GO:0006271">
    <property type="term" value="P:DNA strand elongation involved in DNA replication"/>
    <property type="evidence" value="ECO:0007669"/>
    <property type="project" value="TreeGrafter"/>
</dbReference>
<dbReference type="Pfam" id="PF02768">
    <property type="entry name" value="DNA_pol3_beta_3"/>
    <property type="match status" value="1"/>
</dbReference>
<evidence type="ECO:0000313" key="14">
    <source>
        <dbReference type="Proteomes" id="UP000250918"/>
    </source>
</evidence>
<dbReference type="AlphaFoldDB" id="A0A855WV33"/>
<evidence type="ECO:0000256" key="4">
    <source>
        <dbReference type="ARBA" id="ARBA00022679"/>
    </source>
</evidence>
<accession>A0A855WV33</accession>
<feature type="domain" description="DNA polymerase III beta sliding clamp N-terminal" evidence="10">
    <location>
        <begin position="1"/>
        <end position="118"/>
    </location>
</feature>
<comment type="function">
    <text evidence="9">Confers DNA tethering and processivity to DNA polymerases and other proteins. Acts as a clamp, forming a ring around DNA (a reaction catalyzed by the clamp-loading complex) which diffuses in an ATP-independent manner freely and bidirectionally along dsDNA. Initially characterized for its ability to contact the catalytic subunit of DNA polymerase III (Pol III), a complex, multichain enzyme responsible for most of the replicative synthesis in bacteria; Pol III exhibits 3'-5' exonuclease proofreading activity. The beta chain is required for initiation of replication as well as for processivity of DNA replication.</text>
</comment>
<name>A0A855WV33_9BACT</name>
<comment type="similarity">
    <text evidence="2 9">Belongs to the beta sliding clamp family.</text>
</comment>
<dbReference type="Pfam" id="PF00712">
    <property type="entry name" value="DNA_pol3_beta"/>
    <property type="match status" value="1"/>
</dbReference>
<dbReference type="GO" id="GO:0003677">
    <property type="term" value="F:DNA binding"/>
    <property type="evidence" value="ECO:0007669"/>
    <property type="project" value="UniProtKB-UniRule"/>
</dbReference>
<evidence type="ECO:0000313" key="13">
    <source>
        <dbReference type="EMBL" id="PWB68432.1"/>
    </source>
</evidence>
<keyword evidence="3 9" id="KW-0963">Cytoplasm</keyword>
<evidence type="ECO:0000256" key="9">
    <source>
        <dbReference type="PIRNR" id="PIRNR000804"/>
    </source>
</evidence>
<dbReference type="InterPro" id="IPR046938">
    <property type="entry name" value="DNA_clamp_sf"/>
</dbReference>
<evidence type="ECO:0000256" key="1">
    <source>
        <dbReference type="ARBA" id="ARBA00004496"/>
    </source>
</evidence>
<keyword evidence="6 9" id="KW-0235">DNA replication</keyword>
<keyword evidence="8" id="KW-0238">DNA-binding</keyword>
<evidence type="ECO:0000259" key="12">
    <source>
        <dbReference type="Pfam" id="PF02768"/>
    </source>
</evidence>
<protein>
    <recommendedName>
        <fullName evidence="9">Beta sliding clamp</fullName>
    </recommendedName>
</protein>
<sequence>MKFTLPKSKLNASLQSILQVVPTKSTLPILTNILVEALEGKLKLSATDLDISITATVECNVIKKGSVALPARILFEIIRELPEAEVSFEAVGNRVEMKIPNGSYKIAAISPEDFPKLPAVNTKKEIRIDGADLVKMVRKTTFACSTDETRPALNGVLWQTKGDKMQMVATDGHRLAKMAVSNSKLKGMAEDVIIPPKVLNLIPKFLDAGQGDVGIIFGDNNIIFNLGDVVLTSRLIEGPYPNFEQVIPANSDKKLTVSKEDLASAVRRVSILSNALTHQVRFSLRKGSLTLATSNADVGGEGREALDCDFQGEPLELGYNATYITDILSRTDSAEVVFELSTPVAAGIVYSPDVPKEDFLCLVMPLRLAD</sequence>
<dbReference type="EMBL" id="PQAP01000201">
    <property type="protein sequence ID" value="PWB68432.1"/>
    <property type="molecule type" value="Genomic_DNA"/>
</dbReference>
<dbReference type="InterPro" id="IPR022634">
    <property type="entry name" value="DNA_polIII_beta_N"/>
</dbReference>
<keyword evidence="5 9" id="KW-0548">Nucleotidyltransferase</keyword>
<dbReference type="Gene3D" id="3.70.10.10">
    <property type="match status" value="1"/>
</dbReference>
<comment type="subcellular location">
    <subcellularLocation>
        <location evidence="1 9">Cytoplasm</location>
    </subcellularLocation>
</comment>
<dbReference type="PANTHER" id="PTHR30478:SF0">
    <property type="entry name" value="BETA SLIDING CLAMP"/>
    <property type="match status" value="1"/>
</dbReference>
<keyword evidence="4 9" id="KW-0808">Transferase</keyword>
<evidence type="ECO:0000259" key="10">
    <source>
        <dbReference type="Pfam" id="PF00712"/>
    </source>
</evidence>
<evidence type="ECO:0000259" key="11">
    <source>
        <dbReference type="Pfam" id="PF02767"/>
    </source>
</evidence>
<dbReference type="InterPro" id="IPR022635">
    <property type="entry name" value="DNA_polIII_beta_C"/>
</dbReference>
<keyword evidence="7 9" id="KW-0239">DNA-directed DNA polymerase</keyword>
<evidence type="ECO:0000256" key="3">
    <source>
        <dbReference type="ARBA" id="ARBA00022490"/>
    </source>
</evidence>
<dbReference type="Pfam" id="PF02767">
    <property type="entry name" value="DNA_pol3_beta_2"/>
    <property type="match status" value="1"/>
</dbReference>
<dbReference type="InterPro" id="IPR022637">
    <property type="entry name" value="DNA_polIII_beta_cen"/>
</dbReference>
<feature type="domain" description="DNA polymerase III beta sliding clamp central" evidence="11">
    <location>
        <begin position="128"/>
        <end position="242"/>
    </location>
</feature>
<dbReference type="Gene3D" id="3.10.150.10">
    <property type="entry name" value="DNA Polymerase III, subunit A, domain 2"/>
    <property type="match status" value="1"/>
</dbReference>
<dbReference type="GO" id="GO:0008408">
    <property type="term" value="F:3'-5' exonuclease activity"/>
    <property type="evidence" value="ECO:0007669"/>
    <property type="project" value="InterPro"/>
</dbReference>
<evidence type="ECO:0000256" key="8">
    <source>
        <dbReference type="ARBA" id="ARBA00023125"/>
    </source>
</evidence>
<gene>
    <name evidence="13" type="primary">dnaN</name>
    <name evidence="13" type="ORF">C3F09_11645</name>
</gene>
<dbReference type="PANTHER" id="PTHR30478">
    <property type="entry name" value="DNA POLYMERASE III SUBUNIT BETA"/>
    <property type="match status" value="1"/>
</dbReference>
<dbReference type="NCBIfam" id="TIGR00663">
    <property type="entry name" value="dnan"/>
    <property type="match status" value="1"/>
</dbReference>